<name>A0A6A6JN73_WESOR</name>
<protein>
    <submittedName>
        <fullName evidence="1">Uncharacterized protein</fullName>
    </submittedName>
</protein>
<proteinExistence type="predicted"/>
<dbReference type="Proteomes" id="UP000800097">
    <property type="component" value="Unassembled WGS sequence"/>
</dbReference>
<accession>A0A6A6JN73</accession>
<reference evidence="1" key="1">
    <citation type="journal article" date="2020" name="Stud. Mycol.">
        <title>101 Dothideomycetes genomes: a test case for predicting lifestyles and emergence of pathogens.</title>
        <authorList>
            <person name="Haridas S."/>
            <person name="Albert R."/>
            <person name="Binder M."/>
            <person name="Bloem J."/>
            <person name="Labutti K."/>
            <person name="Salamov A."/>
            <person name="Andreopoulos B."/>
            <person name="Baker S."/>
            <person name="Barry K."/>
            <person name="Bills G."/>
            <person name="Bluhm B."/>
            <person name="Cannon C."/>
            <person name="Castanera R."/>
            <person name="Culley D."/>
            <person name="Daum C."/>
            <person name="Ezra D."/>
            <person name="Gonzalez J."/>
            <person name="Henrissat B."/>
            <person name="Kuo A."/>
            <person name="Liang C."/>
            <person name="Lipzen A."/>
            <person name="Lutzoni F."/>
            <person name="Magnuson J."/>
            <person name="Mondo S."/>
            <person name="Nolan M."/>
            <person name="Ohm R."/>
            <person name="Pangilinan J."/>
            <person name="Park H.-J."/>
            <person name="Ramirez L."/>
            <person name="Alfaro M."/>
            <person name="Sun H."/>
            <person name="Tritt A."/>
            <person name="Yoshinaga Y."/>
            <person name="Zwiers L.-H."/>
            <person name="Turgeon B."/>
            <person name="Goodwin S."/>
            <person name="Spatafora J."/>
            <person name="Crous P."/>
            <person name="Grigoriev I."/>
        </authorList>
    </citation>
    <scope>NUCLEOTIDE SEQUENCE</scope>
    <source>
        <strain evidence="1">CBS 379.55</strain>
    </source>
</reference>
<dbReference type="GeneID" id="54547549"/>
<evidence type="ECO:0000313" key="2">
    <source>
        <dbReference type="Proteomes" id="UP000800097"/>
    </source>
</evidence>
<organism evidence="1 2">
    <name type="scientific">Westerdykella ornata</name>
    <dbReference type="NCBI Taxonomy" id="318751"/>
    <lineage>
        <taxon>Eukaryota</taxon>
        <taxon>Fungi</taxon>
        <taxon>Dikarya</taxon>
        <taxon>Ascomycota</taxon>
        <taxon>Pezizomycotina</taxon>
        <taxon>Dothideomycetes</taxon>
        <taxon>Pleosporomycetidae</taxon>
        <taxon>Pleosporales</taxon>
        <taxon>Sporormiaceae</taxon>
        <taxon>Westerdykella</taxon>
    </lineage>
</organism>
<dbReference type="AlphaFoldDB" id="A0A6A6JN73"/>
<dbReference type="RefSeq" id="XP_033655600.1">
    <property type="nucleotide sequence ID" value="XM_033794374.1"/>
</dbReference>
<sequence>MPNQPSDPQWKSKQLFHLLPDPYFHCPFLSGRCHRCHRCDCYETRPNPYRSAVTFDPTVSRCASSGGRLGPHARGCRQAKNEALIEHGCIDSQKACLHGGPPGNRDAAAVSTFPLPVPTLPILCFGLRQTGCRSVRRQVTQFCENASWR</sequence>
<keyword evidence="2" id="KW-1185">Reference proteome</keyword>
<dbReference type="EMBL" id="ML986489">
    <property type="protein sequence ID" value="KAF2278061.1"/>
    <property type="molecule type" value="Genomic_DNA"/>
</dbReference>
<evidence type="ECO:0000313" key="1">
    <source>
        <dbReference type="EMBL" id="KAF2278061.1"/>
    </source>
</evidence>
<gene>
    <name evidence="1" type="ORF">EI97DRAFT_282484</name>
</gene>